<evidence type="ECO:0000256" key="3">
    <source>
        <dbReference type="ARBA" id="ARBA00022980"/>
    </source>
</evidence>
<comment type="similarity">
    <text evidence="2 6 7">Belongs to the bacterial ribosomal protein bL19 family.</text>
</comment>
<accession>A0A1S1V9D7</accession>
<dbReference type="HAMAP" id="MF_00402">
    <property type="entry name" value="Ribosomal_bL19"/>
    <property type="match status" value="1"/>
</dbReference>
<keyword evidence="4 6" id="KW-0687">Ribonucleoprotein</keyword>
<keyword evidence="3 6" id="KW-0689">Ribosomal protein</keyword>
<dbReference type="Gene3D" id="2.30.30.790">
    <property type="match status" value="1"/>
</dbReference>
<dbReference type="GO" id="GO:0003735">
    <property type="term" value="F:structural constituent of ribosome"/>
    <property type="evidence" value="ECO:0007669"/>
    <property type="project" value="InterPro"/>
</dbReference>
<organism evidence="8 9">
    <name type="scientific">Andreesenia angusta</name>
    <dbReference type="NCBI Taxonomy" id="39480"/>
    <lineage>
        <taxon>Bacteria</taxon>
        <taxon>Bacillati</taxon>
        <taxon>Bacillota</taxon>
        <taxon>Tissierellia</taxon>
        <taxon>Tissierellales</taxon>
        <taxon>Gottschalkiaceae</taxon>
        <taxon>Andreesenia</taxon>
    </lineage>
</organism>
<dbReference type="InterPro" id="IPR001857">
    <property type="entry name" value="Ribosomal_bL19"/>
</dbReference>
<dbReference type="NCBIfam" id="TIGR01024">
    <property type="entry name" value="rplS_bact"/>
    <property type="match status" value="1"/>
</dbReference>
<keyword evidence="9" id="KW-1185">Reference proteome</keyword>
<dbReference type="Proteomes" id="UP000180254">
    <property type="component" value="Unassembled WGS sequence"/>
</dbReference>
<dbReference type="PIRSF" id="PIRSF002191">
    <property type="entry name" value="Ribosomal_L19"/>
    <property type="match status" value="1"/>
</dbReference>
<dbReference type="STRING" id="39480.EUAN_05210"/>
<dbReference type="InterPro" id="IPR008991">
    <property type="entry name" value="Translation_prot_SH3-like_sf"/>
</dbReference>
<protein>
    <recommendedName>
        <fullName evidence="5 6">Large ribosomal subunit protein bL19</fullName>
    </recommendedName>
</protein>
<dbReference type="EMBL" id="MKIE01000002">
    <property type="protein sequence ID" value="OHW62737.1"/>
    <property type="molecule type" value="Genomic_DNA"/>
</dbReference>
<dbReference type="PRINTS" id="PR00061">
    <property type="entry name" value="RIBOSOMALL19"/>
</dbReference>
<evidence type="ECO:0000313" key="9">
    <source>
        <dbReference type="Proteomes" id="UP000180254"/>
    </source>
</evidence>
<sequence length="113" mass="13027">MDIIKMLEQEQMRSELTPFNVGDTVKVHYRVVEGTRERIQIFEGTVLKKQNGGLRSTFTVRRIASGVGVERTFSLHSPKIEKLEVVRKGKVRRAKLNYLRDRVGKAAKVKEKM</sequence>
<evidence type="ECO:0000256" key="5">
    <source>
        <dbReference type="ARBA" id="ARBA00035171"/>
    </source>
</evidence>
<dbReference type="GO" id="GO:0022625">
    <property type="term" value="C:cytosolic large ribosomal subunit"/>
    <property type="evidence" value="ECO:0007669"/>
    <property type="project" value="TreeGrafter"/>
</dbReference>
<comment type="function">
    <text evidence="1 6 7">This protein is located at the 30S-50S ribosomal subunit interface and may play a role in the structure and function of the aminoacyl-tRNA binding site.</text>
</comment>
<evidence type="ECO:0000256" key="7">
    <source>
        <dbReference type="RuleBase" id="RU000559"/>
    </source>
</evidence>
<dbReference type="OrthoDB" id="9803541at2"/>
<gene>
    <name evidence="6 8" type="primary">rplS</name>
    <name evidence="8" type="ORF">EUAN_05210</name>
</gene>
<evidence type="ECO:0000256" key="4">
    <source>
        <dbReference type="ARBA" id="ARBA00023274"/>
    </source>
</evidence>
<proteinExistence type="inferred from homology"/>
<evidence type="ECO:0000256" key="1">
    <source>
        <dbReference type="ARBA" id="ARBA00002349"/>
    </source>
</evidence>
<evidence type="ECO:0000313" key="8">
    <source>
        <dbReference type="EMBL" id="OHW62737.1"/>
    </source>
</evidence>
<dbReference type="InterPro" id="IPR038657">
    <property type="entry name" value="Ribosomal_bL19_sf"/>
</dbReference>
<dbReference type="AlphaFoldDB" id="A0A1S1V9D7"/>
<name>A0A1S1V9D7_9FIRM</name>
<dbReference type="SUPFAM" id="SSF50104">
    <property type="entry name" value="Translation proteins SH3-like domain"/>
    <property type="match status" value="1"/>
</dbReference>
<dbReference type="RefSeq" id="WP_071061405.1">
    <property type="nucleotide sequence ID" value="NZ_MKIE01000002.1"/>
</dbReference>
<reference evidence="8 9" key="1">
    <citation type="submission" date="2016-09" db="EMBL/GenBank/DDBJ databases">
        <title>Genome sequence of Eubacterium angustum.</title>
        <authorList>
            <person name="Poehlein A."/>
            <person name="Daniel R."/>
        </authorList>
    </citation>
    <scope>NUCLEOTIDE SEQUENCE [LARGE SCALE GENOMIC DNA]</scope>
    <source>
        <strain evidence="8 9">DSM 1989</strain>
    </source>
</reference>
<dbReference type="PANTHER" id="PTHR15680:SF9">
    <property type="entry name" value="LARGE RIBOSOMAL SUBUNIT PROTEIN BL19M"/>
    <property type="match status" value="1"/>
</dbReference>
<dbReference type="Pfam" id="PF01245">
    <property type="entry name" value="Ribosomal_L19"/>
    <property type="match status" value="1"/>
</dbReference>
<dbReference type="FunFam" id="2.30.30.790:FF:000001">
    <property type="entry name" value="50S ribosomal protein L19"/>
    <property type="match status" value="1"/>
</dbReference>
<evidence type="ECO:0000256" key="6">
    <source>
        <dbReference type="HAMAP-Rule" id="MF_00402"/>
    </source>
</evidence>
<dbReference type="GO" id="GO:0006412">
    <property type="term" value="P:translation"/>
    <property type="evidence" value="ECO:0007669"/>
    <property type="project" value="UniProtKB-UniRule"/>
</dbReference>
<evidence type="ECO:0000256" key="2">
    <source>
        <dbReference type="ARBA" id="ARBA00005781"/>
    </source>
</evidence>
<dbReference type="PANTHER" id="PTHR15680">
    <property type="entry name" value="RIBOSOMAL PROTEIN L19"/>
    <property type="match status" value="1"/>
</dbReference>
<comment type="caution">
    <text evidence="8">The sequence shown here is derived from an EMBL/GenBank/DDBJ whole genome shotgun (WGS) entry which is preliminary data.</text>
</comment>